<feature type="compositionally biased region" description="Polar residues" evidence="2">
    <location>
        <begin position="435"/>
        <end position="448"/>
    </location>
</feature>
<name>A0A0E0CT99_9ORYZ</name>
<accession>A0A0E0CT99</accession>
<evidence type="ECO:0000259" key="3">
    <source>
        <dbReference type="Pfam" id="PF05605"/>
    </source>
</evidence>
<dbReference type="Pfam" id="PF14571">
    <property type="entry name" value="Di19_C"/>
    <property type="match status" value="1"/>
</dbReference>
<feature type="region of interest" description="Disordered" evidence="2">
    <location>
        <begin position="224"/>
        <end position="248"/>
    </location>
</feature>
<dbReference type="InterPro" id="IPR008598">
    <property type="entry name" value="Di19_Zn-bd"/>
</dbReference>
<feature type="region of interest" description="Disordered" evidence="2">
    <location>
        <begin position="415"/>
        <end position="448"/>
    </location>
</feature>
<dbReference type="Gramene" id="OMERI02G35530.2">
    <property type="protein sequence ID" value="OMERI02G35530.2"/>
    <property type="gene ID" value="OMERI02G35530"/>
</dbReference>
<evidence type="ECO:0008006" key="7">
    <source>
        <dbReference type="Google" id="ProtNLM"/>
    </source>
</evidence>
<evidence type="ECO:0000256" key="2">
    <source>
        <dbReference type="SAM" id="MobiDB-lite"/>
    </source>
</evidence>
<sequence>MDSEHWISRLAAAKRFYAAQLGHADRAGMEEMDMDEEVRPEFACPYCYEDHDVVSLCAHLEEEHPFEPHAAPCPICSDKIAKDMLNHITVQHGYLFKNRRRLRRFVIPGSQALSLLSRDLREAHLQVLLGGGGHRSNNSSNTTNISADPLLSSFGLSFPTSDTEETSKPPISIPDDASVVKETPAQPWDSSIDSSLTREEREQKRKQASVRATFGKGKARCDAYEEPIDVSDDDDTDPSNSDSHGLINDLPAKLSDLSRHFDERCTHMLNEAMAEIKKSSQATQEGILALLAKHNEKSALVFTSLTEGMQALAAEHGEKCYSAVMDQAVQANPDRSNARLHGSIEGVDTDDMLTATMRRTASHGGKGDLLGPNKLANEARGHTEQQNPAADRANPLSVSRTAPIAHHHLLKSPAQATSAVHTNHRGLDQGDGATLDQNNNGAQDKYQGQSERCETQMTKEVGNHLRPSCMSSFSMRTVHEWWPNSILAGRLFRWLEESCDDDITGVWFKHDKPTPIEISAKEIKMQVIRGGILHADLCSALIRLYQQLDAKMNTNPCGQRWRHFFPPQFAKALMFEPNFSSMKAVSDMFDQHINGYKIQNCQLLPLQDLGRHLAERCAQLLDEAMGEIKISAQETQEVMQALAAKHSEKCTLVISDVMKAIQAEHDQVNARLHCGIEDADAVDVQAAAKRKAASLHGDLLGPSNSANETSRHIDQQSYQAVDRANLISSMAPTAHHHPLNSSAQVTAAVHHELDQGFRMQDKCGLEWLVSAAAVGEATMRASATLDQSNNDNLAVVTCQRQPEHCETQMTKEVACPRPSCMSSFSMPILHEWPNAKLARRLYHWLELKSRDEDITGVWFKHDKPTPIEISAMKLKMQVTHGGNLCMDLCSAFIRLYQQLDAKMNTNPSEQRWRHFFPPQFAKALMIEPNFSSMKEVSDMFDQHINGYKIQNCQLLIAPVELAGGTWSCYIWDMEKRQMHILDPVLQQRETYNYYCLAQGSFVPAPDYGRELRRAAKSHCEILGIVVPSVMLLAAG</sequence>
<dbReference type="HOGENOM" id="CLU_299058_0_0_1"/>
<evidence type="ECO:0000256" key="1">
    <source>
        <dbReference type="ARBA" id="ARBA00007109"/>
    </source>
</evidence>
<reference evidence="5" key="2">
    <citation type="submission" date="2018-05" db="EMBL/GenBank/DDBJ databases">
        <title>OmerRS3 (Oryza meridionalis Reference Sequence Version 3).</title>
        <authorList>
            <person name="Zhang J."/>
            <person name="Kudrna D."/>
            <person name="Lee S."/>
            <person name="Talag J."/>
            <person name="Welchert J."/>
            <person name="Wing R.A."/>
        </authorList>
    </citation>
    <scope>NUCLEOTIDE SEQUENCE [LARGE SCALE GENOMIC DNA]</scope>
    <source>
        <strain evidence="5">cv. OR44</strain>
    </source>
</reference>
<dbReference type="STRING" id="40149.A0A0E0CT99"/>
<evidence type="ECO:0000313" key="5">
    <source>
        <dbReference type="EnsemblPlants" id="OMERI02G35530.2"/>
    </source>
</evidence>
<feature type="domain" description="Di19 zinc-binding" evidence="3">
    <location>
        <begin position="41"/>
        <end position="93"/>
    </location>
</feature>
<dbReference type="EnsemblPlants" id="OMERI02G35530.2">
    <property type="protein sequence ID" value="OMERI02G35530.2"/>
    <property type="gene ID" value="OMERI02G35530"/>
</dbReference>
<dbReference type="InterPro" id="IPR033347">
    <property type="entry name" value="Di19"/>
</dbReference>
<keyword evidence="6" id="KW-1185">Reference proteome</keyword>
<dbReference type="Pfam" id="PF05605">
    <property type="entry name" value="zf-Di19"/>
    <property type="match status" value="1"/>
</dbReference>
<dbReference type="PANTHER" id="PTHR31875:SF6">
    <property type="entry name" value="PROTEIN DEHYDRATION-INDUCED 19"/>
    <property type="match status" value="1"/>
</dbReference>
<comment type="similarity">
    <text evidence="1">Belongs to the Di19 family.</text>
</comment>
<proteinExistence type="inferred from homology"/>
<dbReference type="Proteomes" id="UP000008021">
    <property type="component" value="Chromosome 2"/>
</dbReference>
<feature type="region of interest" description="Disordered" evidence="2">
    <location>
        <begin position="156"/>
        <end position="212"/>
    </location>
</feature>
<feature type="compositionally biased region" description="Acidic residues" evidence="2">
    <location>
        <begin position="224"/>
        <end position="237"/>
    </location>
</feature>
<dbReference type="AlphaFoldDB" id="A0A0E0CT99"/>
<evidence type="ECO:0000313" key="6">
    <source>
        <dbReference type="Proteomes" id="UP000008021"/>
    </source>
</evidence>
<feature type="compositionally biased region" description="Basic and acidic residues" evidence="2">
    <location>
        <begin position="196"/>
        <end position="205"/>
    </location>
</feature>
<reference evidence="5" key="1">
    <citation type="submission" date="2015-04" db="UniProtKB">
        <authorList>
            <consortium name="EnsemblPlants"/>
        </authorList>
    </citation>
    <scope>IDENTIFICATION</scope>
</reference>
<dbReference type="InterPro" id="IPR027935">
    <property type="entry name" value="Di19_C"/>
</dbReference>
<feature type="domain" description="Di19 C-terminal" evidence="4">
    <location>
        <begin position="113"/>
        <end position="214"/>
    </location>
</feature>
<organism evidence="5">
    <name type="scientific">Oryza meridionalis</name>
    <dbReference type="NCBI Taxonomy" id="40149"/>
    <lineage>
        <taxon>Eukaryota</taxon>
        <taxon>Viridiplantae</taxon>
        <taxon>Streptophyta</taxon>
        <taxon>Embryophyta</taxon>
        <taxon>Tracheophyta</taxon>
        <taxon>Spermatophyta</taxon>
        <taxon>Magnoliopsida</taxon>
        <taxon>Liliopsida</taxon>
        <taxon>Poales</taxon>
        <taxon>Poaceae</taxon>
        <taxon>BOP clade</taxon>
        <taxon>Oryzoideae</taxon>
        <taxon>Oryzeae</taxon>
        <taxon>Oryzinae</taxon>
        <taxon>Oryza</taxon>
    </lineage>
</organism>
<evidence type="ECO:0000259" key="4">
    <source>
        <dbReference type="Pfam" id="PF14571"/>
    </source>
</evidence>
<protein>
    <recommendedName>
        <fullName evidence="7">Drought induced 19 protein type zinc-binding domain-containing protein</fullName>
    </recommendedName>
</protein>
<dbReference type="PANTHER" id="PTHR31875">
    <property type="entry name" value="PROTEIN DEHYDRATION-INDUCED 19"/>
    <property type="match status" value="1"/>
</dbReference>
<dbReference type="eggNOG" id="ENOG502R4ZY">
    <property type="taxonomic scope" value="Eukaryota"/>
</dbReference>